<evidence type="ECO:0000256" key="1">
    <source>
        <dbReference type="SAM" id="MobiDB-lite"/>
    </source>
</evidence>
<reference evidence="3" key="1">
    <citation type="journal article" date="2018" name="Nat. Microbiol.">
        <title>Leveraging single-cell genomics to expand the fungal tree of life.</title>
        <authorList>
            <person name="Ahrendt S.R."/>
            <person name="Quandt C.A."/>
            <person name="Ciobanu D."/>
            <person name="Clum A."/>
            <person name="Salamov A."/>
            <person name="Andreopoulos B."/>
            <person name="Cheng J.F."/>
            <person name="Woyke T."/>
            <person name="Pelin A."/>
            <person name="Henrissat B."/>
            <person name="Reynolds N.K."/>
            <person name="Benny G.L."/>
            <person name="Smith M.E."/>
            <person name="James T.Y."/>
            <person name="Grigoriev I.V."/>
        </authorList>
    </citation>
    <scope>NUCLEOTIDE SEQUENCE [LARGE SCALE GENOMIC DNA]</scope>
    <source>
        <strain evidence="3">RSA 468</strain>
    </source>
</reference>
<sequence>FGGSGERRSSGATSRGVTPEPSPSHHNLHHHHHLPIPPIFHHTRHSSTAGNGGGNTASPTEHANMADNGTAGQSPVLNNSNNPTGGHSGNLSNSMLNSAPSSGFNTGLNIGTNAALSGSGSAGPSSPRPQTPNSVSGGGMDSSRKSSTASKFSLGKIRHKMF</sequence>
<feature type="compositionally biased region" description="Low complexity" evidence="1">
    <location>
        <begin position="114"/>
        <end position="125"/>
    </location>
</feature>
<evidence type="ECO:0000313" key="2">
    <source>
        <dbReference type="EMBL" id="RKP34007.1"/>
    </source>
</evidence>
<dbReference type="EMBL" id="ML003410">
    <property type="protein sequence ID" value="RKP34007.1"/>
    <property type="molecule type" value="Genomic_DNA"/>
</dbReference>
<protein>
    <submittedName>
        <fullName evidence="2">Uncharacterized protein</fullName>
    </submittedName>
</protein>
<dbReference type="AlphaFoldDB" id="A0A4P9ZL65"/>
<feature type="region of interest" description="Disordered" evidence="1">
    <location>
        <begin position="1"/>
        <end position="162"/>
    </location>
</feature>
<name>A0A4P9ZL65_9FUNG</name>
<keyword evidence="3" id="KW-1185">Reference proteome</keyword>
<organism evidence="2 3">
    <name type="scientific">Dimargaris cristalligena</name>
    <dbReference type="NCBI Taxonomy" id="215637"/>
    <lineage>
        <taxon>Eukaryota</taxon>
        <taxon>Fungi</taxon>
        <taxon>Fungi incertae sedis</taxon>
        <taxon>Zoopagomycota</taxon>
        <taxon>Kickxellomycotina</taxon>
        <taxon>Dimargaritomycetes</taxon>
        <taxon>Dimargaritales</taxon>
        <taxon>Dimargaritaceae</taxon>
        <taxon>Dimargaris</taxon>
    </lineage>
</organism>
<proteinExistence type="predicted"/>
<gene>
    <name evidence="2" type="ORF">BJ085DRAFT_39559</name>
</gene>
<dbReference type="Proteomes" id="UP000268162">
    <property type="component" value="Unassembled WGS sequence"/>
</dbReference>
<feature type="compositionally biased region" description="Polar residues" evidence="1">
    <location>
        <begin position="70"/>
        <end position="112"/>
    </location>
</feature>
<evidence type="ECO:0000313" key="3">
    <source>
        <dbReference type="Proteomes" id="UP000268162"/>
    </source>
</evidence>
<feature type="non-terminal residue" evidence="2">
    <location>
        <position position="1"/>
    </location>
</feature>
<accession>A0A4P9ZL65</accession>